<evidence type="ECO:0000256" key="2">
    <source>
        <dbReference type="SAM" id="MobiDB-lite"/>
    </source>
</evidence>
<organism evidence="3 4">
    <name type="scientific">Lolium multiflorum</name>
    <name type="common">Italian ryegrass</name>
    <name type="synonym">Lolium perenne subsp. multiflorum</name>
    <dbReference type="NCBI Taxonomy" id="4521"/>
    <lineage>
        <taxon>Eukaryota</taxon>
        <taxon>Viridiplantae</taxon>
        <taxon>Streptophyta</taxon>
        <taxon>Embryophyta</taxon>
        <taxon>Tracheophyta</taxon>
        <taxon>Spermatophyta</taxon>
        <taxon>Magnoliopsida</taxon>
        <taxon>Liliopsida</taxon>
        <taxon>Poales</taxon>
        <taxon>Poaceae</taxon>
        <taxon>BOP clade</taxon>
        <taxon>Pooideae</taxon>
        <taxon>Poodae</taxon>
        <taxon>Poeae</taxon>
        <taxon>Poeae Chloroplast Group 2 (Poeae type)</taxon>
        <taxon>Loliodinae</taxon>
        <taxon>Loliinae</taxon>
        <taxon>Lolium</taxon>
    </lineage>
</organism>
<keyword evidence="4" id="KW-1185">Reference proteome</keyword>
<proteinExistence type="predicted"/>
<accession>A0AAD8U7V9</accession>
<name>A0AAD8U7V9_LOLMU</name>
<evidence type="ECO:0000256" key="1">
    <source>
        <dbReference type="SAM" id="Coils"/>
    </source>
</evidence>
<feature type="compositionally biased region" description="Acidic residues" evidence="2">
    <location>
        <begin position="153"/>
        <end position="165"/>
    </location>
</feature>
<evidence type="ECO:0000313" key="3">
    <source>
        <dbReference type="EMBL" id="KAK1699285.1"/>
    </source>
</evidence>
<feature type="region of interest" description="Disordered" evidence="2">
    <location>
        <begin position="120"/>
        <end position="228"/>
    </location>
</feature>
<reference evidence="3" key="1">
    <citation type="submission" date="2023-07" db="EMBL/GenBank/DDBJ databases">
        <title>A chromosome-level genome assembly of Lolium multiflorum.</title>
        <authorList>
            <person name="Chen Y."/>
            <person name="Copetti D."/>
            <person name="Kolliker R."/>
            <person name="Studer B."/>
        </authorList>
    </citation>
    <scope>NUCLEOTIDE SEQUENCE</scope>
    <source>
        <strain evidence="3">02402/16</strain>
        <tissue evidence="3">Leaf</tissue>
    </source>
</reference>
<feature type="coiled-coil region" evidence="1">
    <location>
        <begin position="66"/>
        <end position="120"/>
    </location>
</feature>
<evidence type="ECO:0000313" key="4">
    <source>
        <dbReference type="Proteomes" id="UP001231189"/>
    </source>
</evidence>
<gene>
    <name evidence="3" type="ORF">QYE76_015982</name>
</gene>
<dbReference type="Proteomes" id="UP001231189">
    <property type="component" value="Unassembled WGS sequence"/>
</dbReference>
<sequence length="228" mass="25691">MYAGEKDVDHLSKDLSVKDLEKLIRHFSSLSKKNDVPTSCHVEPYSGNHALPEHLIKLGTQFIGYRDAAEDMRENLDRDEKRAEELAAKLEQREKAREKAERQAATVEDLRQRLHRAENALSDKIPIAPEHFQNTSDGNPEERNYSIPVESRTEDDIDPEDEDNDPMNLEALSIYPKSLADDTSDTAESIHDDDSDPAFIDAAVENANVQPSKRSSGGFADEDDLFDL</sequence>
<keyword evidence="1" id="KW-0175">Coiled coil</keyword>
<dbReference type="EMBL" id="JAUUTY010000001">
    <property type="protein sequence ID" value="KAK1699285.1"/>
    <property type="molecule type" value="Genomic_DNA"/>
</dbReference>
<dbReference type="AlphaFoldDB" id="A0AAD8U7V9"/>
<comment type="caution">
    <text evidence="3">The sequence shown here is derived from an EMBL/GenBank/DDBJ whole genome shotgun (WGS) entry which is preliminary data.</text>
</comment>
<protein>
    <submittedName>
        <fullName evidence="3">Uncharacterized protein</fullName>
    </submittedName>
</protein>